<reference evidence="1 2" key="1">
    <citation type="submission" date="2014-04" db="EMBL/GenBank/DDBJ databases">
        <authorList>
            <consortium name="DOE Joint Genome Institute"/>
            <person name="Kuo A."/>
            <person name="Kohler A."/>
            <person name="Costa M.D."/>
            <person name="Nagy L.G."/>
            <person name="Floudas D."/>
            <person name="Copeland A."/>
            <person name="Barry K.W."/>
            <person name="Cichocki N."/>
            <person name="Veneault-Fourrey C."/>
            <person name="LaButti K."/>
            <person name="Lindquist E.A."/>
            <person name="Lipzen A."/>
            <person name="Lundell T."/>
            <person name="Morin E."/>
            <person name="Murat C."/>
            <person name="Sun H."/>
            <person name="Tunlid A."/>
            <person name="Henrissat B."/>
            <person name="Grigoriev I.V."/>
            <person name="Hibbett D.S."/>
            <person name="Martin F."/>
            <person name="Nordberg H.P."/>
            <person name="Cantor M.N."/>
            <person name="Hua S.X."/>
        </authorList>
    </citation>
    <scope>NUCLEOTIDE SEQUENCE [LARGE SCALE GENOMIC DNA]</scope>
    <source>
        <strain evidence="1 2">Marx 270</strain>
    </source>
</reference>
<gene>
    <name evidence="1" type="ORF">M404DRAFT_998830</name>
</gene>
<evidence type="ECO:0000313" key="1">
    <source>
        <dbReference type="EMBL" id="KIO06703.1"/>
    </source>
</evidence>
<dbReference type="HOGENOM" id="CLU_2838240_0_0_1"/>
<organism evidence="1 2">
    <name type="scientific">Pisolithus tinctorius Marx 270</name>
    <dbReference type="NCBI Taxonomy" id="870435"/>
    <lineage>
        <taxon>Eukaryota</taxon>
        <taxon>Fungi</taxon>
        <taxon>Dikarya</taxon>
        <taxon>Basidiomycota</taxon>
        <taxon>Agaricomycotina</taxon>
        <taxon>Agaricomycetes</taxon>
        <taxon>Agaricomycetidae</taxon>
        <taxon>Boletales</taxon>
        <taxon>Sclerodermatineae</taxon>
        <taxon>Pisolithaceae</taxon>
        <taxon>Pisolithus</taxon>
    </lineage>
</organism>
<evidence type="ECO:0000313" key="2">
    <source>
        <dbReference type="Proteomes" id="UP000054217"/>
    </source>
</evidence>
<protein>
    <submittedName>
        <fullName evidence="1">Uncharacterized protein</fullName>
    </submittedName>
</protein>
<keyword evidence="2" id="KW-1185">Reference proteome</keyword>
<dbReference type="Proteomes" id="UP000054217">
    <property type="component" value="Unassembled WGS sequence"/>
</dbReference>
<accession>A0A0C3JC89</accession>
<proteinExistence type="predicted"/>
<dbReference type="EMBL" id="KN831962">
    <property type="protein sequence ID" value="KIO06703.1"/>
    <property type="molecule type" value="Genomic_DNA"/>
</dbReference>
<dbReference type="AlphaFoldDB" id="A0A0C3JC89"/>
<reference evidence="2" key="2">
    <citation type="submission" date="2015-01" db="EMBL/GenBank/DDBJ databases">
        <title>Evolutionary Origins and Diversification of the Mycorrhizal Mutualists.</title>
        <authorList>
            <consortium name="DOE Joint Genome Institute"/>
            <consortium name="Mycorrhizal Genomics Consortium"/>
            <person name="Kohler A."/>
            <person name="Kuo A."/>
            <person name="Nagy L.G."/>
            <person name="Floudas D."/>
            <person name="Copeland A."/>
            <person name="Barry K.W."/>
            <person name="Cichocki N."/>
            <person name="Veneault-Fourrey C."/>
            <person name="LaButti K."/>
            <person name="Lindquist E.A."/>
            <person name="Lipzen A."/>
            <person name="Lundell T."/>
            <person name="Morin E."/>
            <person name="Murat C."/>
            <person name="Riley R."/>
            <person name="Ohm R."/>
            <person name="Sun H."/>
            <person name="Tunlid A."/>
            <person name="Henrissat B."/>
            <person name="Grigoriev I.V."/>
            <person name="Hibbett D.S."/>
            <person name="Martin F."/>
        </authorList>
    </citation>
    <scope>NUCLEOTIDE SEQUENCE [LARGE SCALE GENOMIC DNA]</scope>
    <source>
        <strain evidence="2">Marx 270</strain>
    </source>
</reference>
<sequence length="78" mass="8630">MKCGYTCLRSVSDLDKGGSQKQVLFARDGINERSLALFDVQENLCSHLLKGVSEVGRERGWECCDRGESITPGGLRRP</sequence>
<dbReference type="InParanoid" id="A0A0C3JC89"/>
<name>A0A0C3JC89_PISTI</name>